<dbReference type="Gene3D" id="2.60.120.260">
    <property type="entry name" value="Galactose-binding domain-like"/>
    <property type="match status" value="1"/>
</dbReference>
<dbReference type="GO" id="GO:0005975">
    <property type="term" value="P:carbohydrate metabolic process"/>
    <property type="evidence" value="ECO:0007669"/>
    <property type="project" value="InterPro"/>
</dbReference>
<sequence>MNTTALPFSRSSSVYDTTWLYPPGDLEAYLLERMRLEAFADARNVYHPGLFQRFASNAEYHFAWNSKRNLPATVTVSFKGRLRAQLNENPPIYSESGEDQSNKISIPIQNTNEETRLRCMISNPSAPCALQLQLSKDNLYDEMHVSKDGQHNEKPERFNPTVNGHLPHEARLPEARIKPLHQRNGIWDFGREMFGRIETRGNEVPPLSVGESEEEARNDKPEAQEQNISWKEASAIKSEGETHMMTNRLAFRYVRSTKPVVALEEALPLELKGLIQAESQWPNQVYSASAETLRLCMRELLVDGIKRDRLPWAGDLYIAILGNAVTWNEPEVLRRTLVALAPPEPERSHVNGIVDYSLQWLLSLERYGFLWNDLTTLEQLWPISWRILQTLHGSRDETKLLQPRPQDWLFIDWIQHERRGSLQMLYLAGLQATARIASSLNKPNEVAQIEERAEQLKKAIIKNLWCKKQRHWLESKNGKPSRHVNALAIFAGLQPAHENITDYARRVLVESKLPPVKTPYMKFFELLALMEVNLRDAALERIENYWNHALQRGLTTFPEAYDPEESYESMLAFYNRPFGRSLCHAWSAGPSYLLTAGVLGIQSSASNGQITVTTLPNSWQKISCPYGKMQLLAESDKLASSLTS</sequence>
<dbReference type="Pfam" id="PF17389">
    <property type="entry name" value="Bac_rhamnosid6H"/>
    <property type="match status" value="1"/>
</dbReference>
<keyword evidence="4" id="KW-1185">Reference proteome</keyword>
<proteinExistence type="predicted"/>
<dbReference type="KEGG" id="puo:RZN69_13930"/>
<dbReference type="RefSeq" id="WP_317831713.1">
    <property type="nucleotide sequence ID" value="NZ_CP136920.1"/>
</dbReference>
<dbReference type="PANTHER" id="PTHR34987">
    <property type="entry name" value="C, PUTATIVE (AFU_ORTHOLOGUE AFUA_3G02880)-RELATED"/>
    <property type="match status" value="1"/>
</dbReference>
<dbReference type="AlphaFoldDB" id="A0AAQ3LA60"/>
<name>A0AAQ3LA60_9BACT</name>
<feature type="domain" description="Alpha-L-rhamnosidase six-hairpin glycosidase" evidence="2">
    <location>
        <begin position="273"/>
        <end position="596"/>
    </location>
</feature>
<organism evidence="3 4">
    <name type="scientific">Rubellicoccus peritrichatus</name>
    <dbReference type="NCBI Taxonomy" id="3080537"/>
    <lineage>
        <taxon>Bacteria</taxon>
        <taxon>Pseudomonadati</taxon>
        <taxon>Verrucomicrobiota</taxon>
        <taxon>Opitutia</taxon>
        <taxon>Puniceicoccales</taxon>
        <taxon>Cerasicoccaceae</taxon>
        <taxon>Rubellicoccus</taxon>
    </lineage>
</organism>
<dbReference type="PANTHER" id="PTHR34987:SF6">
    <property type="entry name" value="ALPHA-L-RHAMNOSIDASE SIX-HAIRPIN GLYCOSIDASE DOMAIN-CONTAINING PROTEIN"/>
    <property type="match status" value="1"/>
</dbReference>
<evidence type="ECO:0000313" key="4">
    <source>
        <dbReference type="Proteomes" id="UP001304300"/>
    </source>
</evidence>
<dbReference type="InterPro" id="IPR008928">
    <property type="entry name" value="6-hairpin_glycosidase_sf"/>
</dbReference>
<dbReference type="Proteomes" id="UP001304300">
    <property type="component" value="Chromosome"/>
</dbReference>
<dbReference type="EMBL" id="CP136920">
    <property type="protein sequence ID" value="WOO39718.1"/>
    <property type="molecule type" value="Genomic_DNA"/>
</dbReference>
<gene>
    <name evidence="3" type="ORF">RZN69_13930</name>
</gene>
<accession>A0AAQ3LA60</accession>
<evidence type="ECO:0000313" key="3">
    <source>
        <dbReference type="EMBL" id="WOO39718.1"/>
    </source>
</evidence>
<evidence type="ECO:0000259" key="2">
    <source>
        <dbReference type="Pfam" id="PF17389"/>
    </source>
</evidence>
<dbReference type="Gene3D" id="1.50.10.10">
    <property type="match status" value="1"/>
</dbReference>
<evidence type="ECO:0000256" key="1">
    <source>
        <dbReference type="SAM" id="MobiDB-lite"/>
    </source>
</evidence>
<dbReference type="InterPro" id="IPR035396">
    <property type="entry name" value="Bac_rhamnosid6H"/>
</dbReference>
<reference evidence="3 4" key="1">
    <citation type="submission" date="2023-10" db="EMBL/GenBank/DDBJ databases">
        <title>Rubellicoccus peritrichatus gen. nov., sp. nov., isolated from an algae of coral reef tank.</title>
        <authorList>
            <person name="Luo J."/>
        </authorList>
    </citation>
    <scope>NUCLEOTIDE SEQUENCE [LARGE SCALE GENOMIC DNA]</scope>
    <source>
        <strain evidence="3 4">CR14</strain>
    </source>
</reference>
<dbReference type="InterPro" id="IPR012341">
    <property type="entry name" value="6hp_glycosidase-like_sf"/>
</dbReference>
<dbReference type="SUPFAM" id="SSF48208">
    <property type="entry name" value="Six-hairpin glycosidases"/>
    <property type="match status" value="1"/>
</dbReference>
<feature type="region of interest" description="Disordered" evidence="1">
    <location>
        <begin position="201"/>
        <end position="223"/>
    </location>
</feature>
<protein>
    <recommendedName>
        <fullName evidence="2">Alpha-L-rhamnosidase six-hairpin glycosidase domain-containing protein</fullName>
    </recommendedName>
</protein>